<accession>A0A6P9E5S5</accession>
<dbReference type="GO" id="GO:0061630">
    <property type="term" value="F:ubiquitin protein ligase activity"/>
    <property type="evidence" value="ECO:0007669"/>
    <property type="project" value="UniProtKB-EC"/>
</dbReference>
<protein>
    <recommendedName>
        <fullName evidence="2">RING-type E3 ubiquitin transferase</fullName>
        <ecNumber evidence="2">2.3.2.27</ecNumber>
    </recommendedName>
</protein>
<dbReference type="Gene3D" id="3.40.50.620">
    <property type="entry name" value="HUPs"/>
    <property type="match status" value="1"/>
</dbReference>
<dbReference type="Proteomes" id="UP000235220">
    <property type="component" value="Chromosome 12"/>
</dbReference>
<sequence length="204" mass="23124">MADHQDMITYVAVGKDVKDCKSILSWAIENNVGGSRICIIHVHKPAKLFPLVRSLMTERKVRERLESGTQNMHAIMEEYFLFCQQKGVQAQTQTIEMNSIREGILKLISKYGIRKLVIGSTSANHYKRKVELGSKKAKYVCKTTPLSCQVQVICKGHLIFTRLASNLLSITLANMSFFCYLSVHQYPPAIEMADLAIEDWLVTE</sequence>
<dbReference type="RefSeq" id="XP_035539613.1">
    <property type="nucleotide sequence ID" value="XM_035683720.1"/>
</dbReference>
<dbReference type="CDD" id="cd01989">
    <property type="entry name" value="USP_STK_Ubox_N"/>
    <property type="match status" value="1"/>
</dbReference>
<dbReference type="InterPro" id="IPR014729">
    <property type="entry name" value="Rossmann-like_a/b/a_fold"/>
</dbReference>
<evidence type="ECO:0000313" key="5">
    <source>
        <dbReference type="RefSeq" id="XP_035539613.1"/>
    </source>
</evidence>
<dbReference type="SUPFAM" id="SSF52402">
    <property type="entry name" value="Adenine nucleotide alpha hydrolases-like"/>
    <property type="match status" value="1"/>
</dbReference>
<dbReference type="InterPro" id="IPR051348">
    <property type="entry name" value="U-box_ubiquitin_ligases"/>
</dbReference>
<name>A0A6P9E5S5_JUGRE</name>
<reference evidence="5" key="1">
    <citation type="submission" date="2025-08" db="UniProtKB">
        <authorList>
            <consortium name="RefSeq"/>
        </authorList>
    </citation>
    <scope>IDENTIFICATION</scope>
    <source>
        <tissue evidence="5">Leaves</tissue>
    </source>
</reference>
<dbReference type="PANTHER" id="PTHR45647">
    <property type="entry name" value="OS02G0152300 PROTEIN"/>
    <property type="match status" value="1"/>
</dbReference>
<keyword evidence="3" id="KW-0833">Ubl conjugation pathway</keyword>
<keyword evidence="4" id="KW-1185">Reference proteome</keyword>
<gene>
    <name evidence="5" type="primary">LOC109004707</name>
</gene>
<dbReference type="OrthoDB" id="10064100at2759"/>
<dbReference type="PANTHER" id="PTHR45647:SF100">
    <property type="entry name" value="U-BOX DOMAIN-CONTAINING PROTEIN 33"/>
    <property type="match status" value="1"/>
</dbReference>
<dbReference type="GeneID" id="109004707"/>
<evidence type="ECO:0000313" key="4">
    <source>
        <dbReference type="Proteomes" id="UP000235220"/>
    </source>
</evidence>
<evidence type="ECO:0000256" key="3">
    <source>
        <dbReference type="ARBA" id="ARBA00022786"/>
    </source>
</evidence>
<comment type="catalytic activity">
    <reaction evidence="1">
        <text>S-ubiquitinyl-[E2 ubiquitin-conjugating enzyme]-L-cysteine + [acceptor protein]-L-lysine = [E2 ubiquitin-conjugating enzyme]-L-cysteine + N(6)-ubiquitinyl-[acceptor protein]-L-lysine.</text>
        <dbReference type="EC" id="2.3.2.27"/>
    </reaction>
</comment>
<evidence type="ECO:0000256" key="2">
    <source>
        <dbReference type="ARBA" id="ARBA00012483"/>
    </source>
</evidence>
<organism evidence="4 5">
    <name type="scientific">Juglans regia</name>
    <name type="common">English walnut</name>
    <dbReference type="NCBI Taxonomy" id="51240"/>
    <lineage>
        <taxon>Eukaryota</taxon>
        <taxon>Viridiplantae</taxon>
        <taxon>Streptophyta</taxon>
        <taxon>Embryophyta</taxon>
        <taxon>Tracheophyta</taxon>
        <taxon>Spermatophyta</taxon>
        <taxon>Magnoliopsida</taxon>
        <taxon>eudicotyledons</taxon>
        <taxon>Gunneridae</taxon>
        <taxon>Pentapetalae</taxon>
        <taxon>rosids</taxon>
        <taxon>fabids</taxon>
        <taxon>Fagales</taxon>
        <taxon>Juglandaceae</taxon>
        <taxon>Juglans</taxon>
    </lineage>
</organism>
<proteinExistence type="predicted"/>
<dbReference type="InParanoid" id="A0A6P9E5S5"/>
<dbReference type="KEGG" id="jre:109004707"/>
<dbReference type="AlphaFoldDB" id="A0A6P9E5S5"/>
<dbReference type="EC" id="2.3.2.27" evidence="2"/>
<evidence type="ECO:0000256" key="1">
    <source>
        <dbReference type="ARBA" id="ARBA00000900"/>
    </source>
</evidence>